<comment type="caution">
    <text evidence="2">The sequence shown here is derived from an EMBL/GenBank/DDBJ whole genome shotgun (WGS) entry which is preliminary data.</text>
</comment>
<feature type="region of interest" description="Disordered" evidence="1">
    <location>
        <begin position="1"/>
        <end position="23"/>
    </location>
</feature>
<sequence length="84" mass="9859">MASMTQLNWRSSYLPGSRRTMDSSNKRTAWTAAVVFLEINGYEVPHQLDSNQLDEFLRRIVDRKVPTDLLANLRRRVVRPIPFR</sequence>
<evidence type="ECO:0000313" key="3">
    <source>
        <dbReference type="Proteomes" id="UP000290565"/>
    </source>
</evidence>
<evidence type="ECO:0000256" key="1">
    <source>
        <dbReference type="SAM" id="MobiDB-lite"/>
    </source>
</evidence>
<accession>A0A4Q0SIT2</accession>
<dbReference type="Proteomes" id="UP000290565">
    <property type="component" value="Unassembled WGS sequence"/>
</dbReference>
<dbReference type="EMBL" id="LBJM01000047">
    <property type="protein sequence ID" value="RXH39535.1"/>
    <property type="molecule type" value="Genomic_DNA"/>
</dbReference>
<evidence type="ECO:0000313" key="2">
    <source>
        <dbReference type="EMBL" id="RXH39535.1"/>
    </source>
</evidence>
<dbReference type="Gene3D" id="1.10.1790.50">
    <property type="match status" value="1"/>
</dbReference>
<protein>
    <submittedName>
        <fullName evidence="2">Uncharacterized protein</fullName>
    </submittedName>
</protein>
<organism evidence="2 3">
    <name type="scientific">Bradyrhizobium zhanjiangense</name>
    <dbReference type="NCBI Taxonomy" id="1325107"/>
    <lineage>
        <taxon>Bacteria</taxon>
        <taxon>Pseudomonadati</taxon>
        <taxon>Pseudomonadota</taxon>
        <taxon>Alphaproteobacteria</taxon>
        <taxon>Hyphomicrobiales</taxon>
        <taxon>Nitrobacteraceae</taxon>
        <taxon>Bradyrhizobium</taxon>
    </lineage>
</organism>
<proteinExistence type="predicted"/>
<reference evidence="2 3" key="1">
    <citation type="submission" date="2015-04" db="EMBL/GenBank/DDBJ databases">
        <title>Comparative genomics of rhizobia nodulating Arachis hypogaea in China.</title>
        <authorList>
            <person name="Li Y."/>
        </authorList>
    </citation>
    <scope>NUCLEOTIDE SEQUENCE [LARGE SCALE GENOMIC DNA]</scope>
    <source>
        <strain evidence="2 3">CCBAU 51787</strain>
    </source>
</reference>
<feature type="compositionally biased region" description="Polar residues" evidence="1">
    <location>
        <begin position="1"/>
        <end position="11"/>
    </location>
</feature>
<name>A0A4Q0SIT2_9BRAD</name>
<gene>
    <name evidence="2" type="ORF">XH94_16605</name>
</gene>
<dbReference type="AlphaFoldDB" id="A0A4Q0SIT2"/>